<dbReference type="AlphaFoldDB" id="A0A379F1S5"/>
<dbReference type="GeneID" id="78570877"/>
<reference evidence="1 2" key="1">
    <citation type="submission" date="2018-06" db="EMBL/GenBank/DDBJ databases">
        <authorList>
            <consortium name="Pathogen Informatics"/>
            <person name="Doyle S."/>
        </authorList>
    </citation>
    <scope>NUCLEOTIDE SEQUENCE [LARGE SCALE GENOMIC DNA]</scope>
    <source>
        <strain evidence="1 2">NCTC13043</strain>
    </source>
</reference>
<proteinExistence type="predicted"/>
<organism evidence="1 2">
    <name type="scientific">Prevotella pallens</name>
    <dbReference type="NCBI Taxonomy" id="60133"/>
    <lineage>
        <taxon>Bacteria</taxon>
        <taxon>Pseudomonadati</taxon>
        <taxon>Bacteroidota</taxon>
        <taxon>Bacteroidia</taxon>
        <taxon>Bacteroidales</taxon>
        <taxon>Prevotellaceae</taxon>
        <taxon>Prevotella</taxon>
    </lineage>
</organism>
<protein>
    <submittedName>
        <fullName evidence="1">Uncharacterized protein</fullName>
    </submittedName>
</protein>
<gene>
    <name evidence="1" type="ORF">NCTC13043_01187</name>
</gene>
<name>A0A379F1S5_9BACT</name>
<sequence length="91" mass="9789">MKKNDFKMLESIGSVLSKEELRVVIGGEEPYEGTTTISDHFEPDFGSQNEVEACAKKPIGAGCRTGLIYSGTCLHAGPGGKKICADKRLLE</sequence>
<evidence type="ECO:0000313" key="2">
    <source>
        <dbReference type="Proteomes" id="UP000254235"/>
    </source>
</evidence>
<dbReference type="RefSeq" id="WP_115083332.1">
    <property type="nucleotide sequence ID" value="NZ_UGTP01000001.1"/>
</dbReference>
<accession>A0A379F1S5</accession>
<evidence type="ECO:0000313" key="1">
    <source>
        <dbReference type="EMBL" id="SUC12580.1"/>
    </source>
</evidence>
<dbReference type="Proteomes" id="UP000254235">
    <property type="component" value="Unassembled WGS sequence"/>
</dbReference>
<dbReference type="EMBL" id="UGTP01000001">
    <property type="protein sequence ID" value="SUC12580.1"/>
    <property type="molecule type" value="Genomic_DNA"/>
</dbReference>